<dbReference type="PANTHER" id="PTHR33050">
    <property type="entry name" value="REVERSE TRANSCRIPTASE DOMAIN-CONTAINING PROTEIN"/>
    <property type="match status" value="1"/>
</dbReference>
<proteinExistence type="predicted"/>
<dbReference type="OrthoDB" id="2503698at2759"/>
<feature type="non-terminal residue" evidence="1">
    <location>
        <position position="1"/>
    </location>
</feature>
<organism evidence="1">
    <name type="scientific">Puccinia triticina (isolate 1-1 / race 1 (BBBD))</name>
    <name type="common">Brown leaf rust fungus</name>
    <dbReference type="NCBI Taxonomy" id="630390"/>
    <lineage>
        <taxon>Eukaryota</taxon>
        <taxon>Fungi</taxon>
        <taxon>Dikarya</taxon>
        <taxon>Basidiomycota</taxon>
        <taxon>Pucciniomycotina</taxon>
        <taxon>Pucciniomycetes</taxon>
        <taxon>Pucciniales</taxon>
        <taxon>Pucciniaceae</taxon>
        <taxon>Puccinia</taxon>
    </lineage>
</organism>
<dbReference type="PANTHER" id="PTHR33050:SF7">
    <property type="entry name" value="RIBONUCLEASE H"/>
    <property type="match status" value="1"/>
</dbReference>
<protein>
    <recommendedName>
        <fullName evidence="4">Reverse transcriptase domain-containing protein</fullName>
    </recommendedName>
</protein>
<evidence type="ECO:0000313" key="2">
    <source>
        <dbReference type="EnsemblFungi" id="PTTG_10013-t43_1-p1"/>
    </source>
</evidence>
<keyword evidence="3" id="KW-1185">Reference proteome</keyword>
<dbReference type="VEuPathDB" id="FungiDB:PTTG_10013"/>
<reference evidence="2" key="4">
    <citation type="submission" date="2025-05" db="UniProtKB">
        <authorList>
            <consortium name="EnsemblFungi"/>
        </authorList>
    </citation>
    <scope>IDENTIFICATION</scope>
    <source>
        <strain evidence="2">isolate 1-1 / race 1 (BBBD)</strain>
    </source>
</reference>
<dbReference type="SUPFAM" id="SSF56672">
    <property type="entry name" value="DNA/RNA polymerases"/>
    <property type="match status" value="1"/>
</dbReference>
<dbReference type="EnsemblFungi" id="PTTG_10013-t43_1">
    <property type="protein sequence ID" value="PTTG_10013-t43_1-p1"/>
    <property type="gene ID" value="PTTG_10013"/>
</dbReference>
<gene>
    <name evidence="1" type="ORF">PTTG_10013</name>
</gene>
<dbReference type="AlphaFoldDB" id="A0A180G2W1"/>
<feature type="non-terminal residue" evidence="1">
    <location>
        <position position="522"/>
    </location>
</feature>
<evidence type="ECO:0000313" key="1">
    <source>
        <dbReference type="EMBL" id="OAV86974.1"/>
    </source>
</evidence>
<dbReference type="InterPro" id="IPR052055">
    <property type="entry name" value="Hepadnavirus_pol/RT"/>
</dbReference>
<name>A0A180G2W1_PUCT1</name>
<reference evidence="2 3" key="3">
    <citation type="journal article" date="2017" name="G3 (Bethesda)">
        <title>Comparative analysis highlights variable genome content of wheat rusts and divergence of the mating loci.</title>
        <authorList>
            <person name="Cuomo C.A."/>
            <person name="Bakkeren G."/>
            <person name="Khalil H.B."/>
            <person name="Panwar V."/>
            <person name="Joly D."/>
            <person name="Linning R."/>
            <person name="Sakthikumar S."/>
            <person name="Song X."/>
            <person name="Adiconis X."/>
            <person name="Fan L."/>
            <person name="Goldberg J.M."/>
            <person name="Levin J.Z."/>
            <person name="Young S."/>
            <person name="Zeng Q."/>
            <person name="Anikster Y."/>
            <person name="Bruce M."/>
            <person name="Wang M."/>
            <person name="Yin C."/>
            <person name="McCallum B."/>
            <person name="Szabo L.J."/>
            <person name="Hulbert S."/>
            <person name="Chen X."/>
            <person name="Fellers J.P."/>
        </authorList>
    </citation>
    <scope>NUCLEOTIDE SEQUENCE</scope>
    <source>
        <strain evidence="2">isolate 1-1 / race 1 (BBBD)</strain>
        <strain evidence="3">Isolate 1-1 / race 1 (BBBD)</strain>
    </source>
</reference>
<sequence length="522" mass="60008">RFQDVLDGFRDGFDQGIPEHRLSKDLPYFTPPNHTSALMAKDKIEASIRKELEAGRMFGPFTYDQVQQRYSFFRTNPLGAVINGDGSLRPINDLSFPRGETGIPSVNSFVDASEFKTSWDDFNAVANFLKEQKEPVLLALFDWEKAYRQIPTAPAQWPYLMVRDFDDRLLLDTRITFGGVAGCGSFGRPADAWKELMMAEFDVLNVFRWVDDNLFVKRPSSGTLMADIVKRSDELGVKTNKEKYSPFLEEQKYVGFVWNGTDKTVRLPEAKLTKRINQIRSFLEIGATFAYNDVEVIAGRLNHVAYILPQLRCYLCGLYRWLMNWVHRETARPLPPDAEEDLHMWLTTLSNFKPTRLIARQEPTEVGWVGDASTGFGIGVLIGKRWAQFRLQSMAELDKNIDEEKREEERIARLETIAVRLGLMMLIKLGARGGKTFIVWTNNTTTESVITKRKSKDRFVNAEWKKIQATLIENQINLVAKRVTSAENRADELSRGIRRNHRTRYQLRVGVPHDLEELIEQV</sequence>
<dbReference type="Proteomes" id="UP000005240">
    <property type="component" value="Unassembled WGS sequence"/>
</dbReference>
<evidence type="ECO:0008006" key="4">
    <source>
        <dbReference type="Google" id="ProtNLM"/>
    </source>
</evidence>
<evidence type="ECO:0000313" key="3">
    <source>
        <dbReference type="Proteomes" id="UP000005240"/>
    </source>
</evidence>
<dbReference type="InterPro" id="IPR043502">
    <property type="entry name" value="DNA/RNA_pol_sf"/>
</dbReference>
<dbReference type="EMBL" id="ADAS02000671">
    <property type="protein sequence ID" value="OAV86974.1"/>
    <property type="molecule type" value="Genomic_DNA"/>
</dbReference>
<reference evidence="1" key="1">
    <citation type="submission" date="2009-11" db="EMBL/GenBank/DDBJ databases">
        <authorList>
            <consortium name="The Broad Institute Genome Sequencing Platform"/>
            <person name="Ward D."/>
            <person name="Feldgarden M."/>
            <person name="Earl A."/>
            <person name="Young S.K."/>
            <person name="Zeng Q."/>
            <person name="Koehrsen M."/>
            <person name="Alvarado L."/>
            <person name="Berlin A."/>
            <person name="Bochicchio J."/>
            <person name="Borenstein D."/>
            <person name="Chapman S.B."/>
            <person name="Chen Z."/>
            <person name="Engels R."/>
            <person name="Freedman E."/>
            <person name="Gellesch M."/>
            <person name="Goldberg J."/>
            <person name="Griggs A."/>
            <person name="Gujja S."/>
            <person name="Heilman E."/>
            <person name="Heiman D."/>
            <person name="Hepburn T."/>
            <person name="Howarth C."/>
            <person name="Jen D."/>
            <person name="Larson L."/>
            <person name="Lewis B."/>
            <person name="Mehta T."/>
            <person name="Park D."/>
            <person name="Pearson M."/>
            <person name="Roberts A."/>
            <person name="Saif S."/>
            <person name="Shea T."/>
            <person name="Shenoy N."/>
            <person name="Sisk P."/>
            <person name="Stolte C."/>
            <person name="Sykes S."/>
            <person name="Thomson T."/>
            <person name="Walk T."/>
            <person name="White J."/>
            <person name="Yandava C."/>
            <person name="Izard J."/>
            <person name="Baranova O.V."/>
            <person name="Blanton J.M."/>
            <person name="Tanner A.C."/>
            <person name="Dewhirst F.E."/>
            <person name="Haas B."/>
            <person name="Nusbaum C."/>
            <person name="Birren B."/>
        </authorList>
    </citation>
    <scope>NUCLEOTIDE SEQUENCE [LARGE SCALE GENOMIC DNA]</scope>
    <source>
        <strain evidence="1">1-1 BBBD Race 1</strain>
    </source>
</reference>
<reference evidence="1" key="2">
    <citation type="submission" date="2016-05" db="EMBL/GenBank/DDBJ databases">
        <title>Comparative analysis highlights variable genome content of wheat rusts and divergence of the mating loci.</title>
        <authorList>
            <person name="Cuomo C.A."/>
            <person name="Bakkeren G."/>
            <person name="Szabo L."/>
            <person name="Khalil H."/>
            <person name="Joly D."/>
            <person name="Goldberg J."/>
            <person name="Young S."/>
            <person name="Zeng Q."/>
            <person name="Fellers J."/>
        </authorList>
    </citation>
    <scope>NUCLEOTIDE SEQUENCE [LARGE SCALE GENOMIC DNA]</scope>
    <source>
        <strain evidence="1">1-1 BBBD Race 1</strain>
    </source>
</reference>
<accession>A0A180G2W1</accession>